<dbReference type="InterPro" id="IPR039426">
    <property type="entry name" value="TonB-dep_rcpt-like"/>
</dbReference>
<keyword evidence="4 8" id="KW-0812">Transmembrane</keyword>
<sequence length="962" mass="108557">MLIFFQGFSNTGALASHRSNKKQNTTMKKFYLLTTFLLLTLTGFAQKAIISGKILDADDKLPLPGAMVQIVGEKKYTVSDYNGRFELLNITEGTYKVEVKYIGYTTLTQEIKVEQGKNNVIDFALKASENELKEVVVGDILKGQAKALNQQKNNKNIGNVISSDQMGRFPDANVGDALKRVPGITMQNDQGEARNIIIRGLAPSLNSVTLNGDRIPSAEGDNRNVQMDLIPSDMISTIEVNKTLTSDMDADAIGGSVNLITRATPNGERISATLAGGYLPIREHASYTAGFVYGNRFANDKLGVVFSGSYNNVDYGSDNIENEWVKDDFGNEYLQASEIRKYDVQRIRRSASLAFDYKFNENNTIFANAIYNWRDDRENRFRTTIDDIEPLYNGEEIIGFEGRVKRQTKGGLDNSRNKNRRLEDQRVQNYSLRGEHLINSTLDLDWSANYAKAREYRPGERYIEYRQKGLDVFENLTDTRFPLVTTAGEALDQFEFDSVTENTDETSESEFGAKVNIRFPFSVIAGEKGRLRTGLRLRLKEKERNNMFYSYSPLNAGMDLLSEVPTSYFDGQGFNPGSKYVPGTFASAAYLGGLDLNNAALFEKETDPAEYLAVNYNAKERISAAYVRWDQDFNDKLSMVMGVRVENTHIDYTGNRVLDEEELESKINNTNSYTNVLPSISFQYNATKDLVLRAAATTALARPNYYALAPYVNNIAADKEITAGNPGLKATYAYNYDFMVENYFKSVGLISGGVFYKKLNDFIYNYSDNQYTDAKFAADFPNQSNPIPTGENWSFLQSRNGDNVNVYGFEVALQRQLDFLPGKFLKGFGIYLNYTYTKSKAKGIADEDGNERKNISLPGTAPHMFNGSLSWENKRFSARISTNFTSDYLDELGSESYKDSYYDKQFFLDANASYKITPKLRFFAEANNLTNQPLRYYQGVAAHTKQAEYYQPRYNFGLKLDL</sequence>
<keyword evidence="6 8" id="KW-0472">Membrane</keyword>
<comment type="subcellular location">
    <subcellularLocation>
        <location evidence="1 8">Cell outer membrane</location>
        <topology evidence="1 8">Multi-pass membrane protein</topology>
    </subcellularLocation>
</comment>
<evidence type="ECO:0000259" key="10">
    <source>
        <dbReference type="Pfam" id="PF00593"/>
    </source>
</evidence>
<dbReference type="PROSITE" id="PS52016">
    <property type="entry name" value="TONB_DEPENDENT_REC_3"/>
    <property type="match status" value="1"/>
</dbReference>
<dbReference type="Proteomes" id="UP000184112">
    <property type="component" value="Unassembled WGS sequence"/>
</dbReference>
<dbReference type="Pfam" id="PF13715">
    <property type="entry name" value="CarbopepD_reg_2"/>
    <property type="match status" value="1"/>
</dbReference>
<keyword evidence="2 8" id="KW-0813">Transport</keyword>
<feature type="domain" description="TonB-dependent receptor-like beta-barrel" evidence="10">
    <location>
        <begin position="473"/>
        <end position="929"/>
    </location>
</feature>
<evidence type="ECO:0000256" key="9">
    <source>
        <dbReference type="RuleBase" id="RU003357"/>
    </source>
</evidence>
<comment type="similarity">
    <text evidence="8 9">Belongs to the TonB-dependent receptor family.</text>
</comment>
<evidence type="ECO:0000313" key="12">
    <source>
        <dbReference type="EMBL" id="SHG07498.1"/>
    </source>
</evidence>
<dbReference type="InterPro" id="IPR036942">
    <property type="entry name" value="Beta-barrel_TonB_sf"/>
</dbReference>
<keyword evidence="7 8" id="KW-0998">Cell outer membrane</keyword>
<dbReference type="InterPro" id="IPR000531">
    <property type="entry name" value="Beta-barrel_TonB"/>
</dbReference>
<dbReference type="Gene3D" id="2.40.170.20">
    <property type="entry name" value="TonB-dependent receptor, beta-barrel domain"/>
    <property type="match status" value="1"/>
</dbReference>
<dbReference type="NCBIfam" id="TIGR01782">
    <property type="entry name" value="TonB-Xanth-Caul"/>
    <property type="match status" value="1"/>
</dbReference>
<evidence type="ECO:0000256" key="5">
    <source>
        <dbReference type="ARBA" id="ARBA00023077"/>
    </source>
</evidence>
<evidence type="ECO:0000256" key="2">
    <source>
        <dbReference type="ARBA" id="ARBA00022448"/>
    </source>
</evidence>
<protein>
    <submittedName>
        <fullName evidence="12">TonB-dependent receptor</fullName>
    </submittedName>
</protein>
<dbReference type="InterPro" id="IPR012910">
    <property type="entry name" value="Plug_dom"/>
</dbReference>
<dbReference type="Gene3D" id="2.170.130.10">
    <property type="entry name" value="TonB-dependent receptor, plug domain"/>
    <property type="match status" value="1"/>
</dbReference>
<evidence type="ECO:0000259" key="11">
    <source>
        <dbReference type="Pfam" id="PF07715"/>
    </source>
</evidence>
<evidence type="ECO:0000256" key="8">
    <source>
        <dbReference type="PROSITE-ProRule" id="PRU01360"/>
    </source>
</evidence>
<dbReference type="InterPro" id="IPR010104">
    <property type="entry name" value="TonB_rcpt_bac"/>
</dbReference>
<dbReference type="AlphaFoldDB" id="A0A1M5GUY3"/>
<gene>
    <name evidence="12" type="ORF">SAMN05444388_101576</name>
</gene>
<dbReference type="SUPFAM" id="SSF49464">
    <property type="entry name" value="Carboxypeptidase regulatory domain-like"/>
    <property type="match status" value="1"/>
</dbReference>
<dbReference type="PANTHER" id="PTHR40980:SF4">
    <property type="entry name" value="TONB-DEPENDENT RECEPTOR-LIKE BETA-BARREL DOMAIN-CONTAINING PROTEIN"/>
    <property type="match status" value="1"/>
</dbReference>
<dbReference type="InterPro" id="IPR037066">
    <property type="entry name" value="Plug_dom_sf"/>
</dbReference>
<feature type="domain" description="TonB-dependent receptor plug" evidence="11">
    <location>
        <begin position="159"/>
        <end position="255"/>
    </location>
</feature>
<keyword evidence="3 8" id="KW-1134">Transmembrane beta strand</keyword>
<dbReference type="PANTHER" id="PTHR40980">
    <property type="entry name" value="PLUG DOMAIN-CONTAINING PROTEIN"/>
    <property type="match status" value="1"/>
</dbReference>
<keyword evidence="5 9" id="KW-0798">TonB box</keyword>
<evidence type="ECO:0000256" key="1">
    <source>
        <dbReference type="ARBA" id="ARBA00004571"/>
    </source>
</evidence>
<evidence type="ECO:0000256" key="3">
    <source>
        <dbReference type="ARBA" id="ARBA00022452"/>
    </source>
</evidence>
<name>A0A1M5GUY3_FLAJO</name>
<accession>A0A1M5GUY3</accession>
<proteinExistence type="inferred from homology"/>
<evidence type="ECO:0000256" key="7">
    <source>
        <dbReference type="ARBA" id="ARBA00023237"/>
    </source>
</evidence>
<evidence type="ECO:0000256" key="6">
    <source>
        <dbReference type="ARBA" id="ARBA00023136"/>
    </source>
</evidence>
<evidence type="ECO:0000256" key="4">
    <source>
        <dbReference type="ARBA" id="ARBA00022692"/>
    </source>
</evidence>
<dbReference type="GO" id="GO:0009279">
    <property type="term" value="C:cell outer membrane"/>
    <property type="evidence" value="ECO:0007669"/>
    <property type="project" value="UniProtKB-SubCell"/>
</dbReference>
<dbReference type="SUPFAM" id="SSF56935">
    <property type="entry name" value="Porins"/>
    <property type="match status" value="1"/>
</dbReference>
<evidence type="ECO:0000313" key="13">
    <source>
        <dbReference type="Proteomes" id="UP000184112"/>
    </source>
</evidence>
<dbReference type="Pfam" id="PF00593">
    <property type="entry name" value="TonB_dep_Rec_b-barrel"/>
    <property type="match status" value="1"/>
</dbReference>
<dbReference type="EMBL" id="FQWH01000001">
    <property type="protein sequence ID" value="SHG07498.1"/>
    <property type="molecule type" value="Genomic_DNA"/>
</dbReference>
<dbReference type="Pfam" id="PF07715">
    <property type="entry name" value="Plug"/>
    <property type="match status" value="1"/>
</dbReference>
<dbReference type="Gene3D" id="2.60.40.1120">
    <property type="entry name" value="Carboxypeptidase-like, regulatory domain"/>
    <property type="match status" value="1"/>
</dbReference>
<organism evidence="12 13">
    <name type="scientific">Flavobacterium johnsoniae</name>
    <name type="common">Cytophaga johnsonae</name>
    <dbReference type="NCBI Taxonomy" id="986"/>
    <lineage>
        <taxon>Bacteria</taxon>
        <taxon>Pseudomonadati</taxon>
        <taxon>Bacteroidota</taxon>
        <taxon>Flavobacteriia</taxon>
        <taxon>Flavobacteriales</taxon>
        <taxon>Flavobacteriaceae</taxon>
        <taxon>Flavobacterium</taxon>
    </lineage>
</organism>
<dbReference type="InterPro" id="IPR008969">
    <property type="entry name" value="CarboxyPept-like_regulatory"/>
</dbReference>
<dbReference type="CDD" id="cd01347">
    <property type="entry name" value="ligand_gated_channel"/>
    <property type="match status" value="1"/>
</dbReference>
<keyword evidence="12" id="KW-0675">Receptor</keyword>
<reference evidence="12 13" key="1">
    <citation type="submission" date="2016-11" db="EMBL/GenBank/DDBJ databases">
        <authorList>
            <person name="Jaros S."/>
            <person name="Januszkiewicz K."/>
            <person name="Wedrychowicz H."/>
        </authorList>
    </citation>
    <scope>NUCLEOTIDE SEQUENCE [LARGE SCALE GENOMIC DNA]</scope>
    <source>
        <strain evidence="12 13">DSM 6792</strain>
    </source>
</reference>